<sequence length="136" mass="13590">MSSPSSQTTVQDATATAVTGSVTTSDGVLEAATQLAGEAAGDRTTPEHLMAAATAACLQQSIGIAASTQDVDASDAQVTAHVVLTTAEEAGYTSHITLEVSGLADDVAERVLEQAQAICPFTKALAGSDLTVKLAA</sequence>
<keyword evidence="3" id="KW-1185">Reference proteome</keyword>
<comment type="caution">
    <text evidence="2">The sequence shown here is derived from an EMBL/GenBank/DDBJ whole genome shotgun (WGS) entry which is preliminary data.</text>
</comment>
<evidence type="ECO:0000313" key="3">
    <source>
        <dbReference type="Proteomes" id="UP000245469"/>
    </source>
</evidence>
<dbReference type="InterPro" id="IPR003718">
    <property type="entry name" value="OsmC/Ohr_fam"/>
</dbReference>
<dbReference type="GO" id="GO:0006979">
    <property type="term" value="P:response to oxidative stress"/>
    <property type="evidence" value="ECO:0007669"/>
    <property type="project" value="InterPro"/>
</dbReference>
<dbReference type="EMBL" id="QGDQ01000016">
    <property type="protein sequence ID" value="PWJ52940.1"/>
    <property type="molecule type" value="Genomic_DNA"/>
</dbReference>
<dbReference type="InterPro" id="IPR019953">
    <property type="entry name" value="OHR"/>
</dbReference>
<evidence type="ECO:0000256" key="1">
    <source>
        <dbReference type="ARBA" id="ARBA00007378"/>
    </source>
</evidence>
<dbReference type="Gene3D" id="3.30.300.20">
    <property type="match status" value="1"/>
</dbReference>
<evidence type="ECO:0000313" key="2">
    <source>
        <dbReference type="EMBL" id="PWJ52940.1"/>
    </source>
</evidence>
<protein>
    <submittedName>
        <fullName evidence="2">Organic hydroperoxide reductase OsmC/OhrA</fullName>
    </submittedName>
</protein>
<dbReference type="PANTHER" id="PTHR33797">
    <property type="entry name" value="ORGANIC HYDROPEROXIDE RESISTANCE PROTEIN-LIKE"/>
    <property type="match status" value="1"/>
</dbReference>
<dbReference type="SUPFAM" id="SSF82784">
    <property type="entry name" value="OsmC-like"/>
    <property type="match status" value="1"/>
</dbReference>
<dbReference type="OrthoDB" id="5189460at2"/>
<proteinExistence type="inferred from homology"/>
<dbReference type="AlphaFoldDB" id="A0A316A7I8"/>
<accession>A0A316A7I8</accession>
<reference evidence="2 3" key="1">
    <citation type="submission" date="2018-03" db="EMBL/GenBank/DDBJ databases">
        <title>Genomic Encyclopedia of Archaeal and Bacterial Type Strains, Phase II (KMG-II): from individual species to whole genera.</title>
        <authorList>
            <person name="Goeker M."/>
        </authorList>
    </citation>
    <scope>NUCLEOTIDE SEQUENCE [LARGE SCALE GENOMIC DNA]</scope>
    <source>
        <strain evidence="2 3">DSM 44889</strain>
    </source>
</reference>
<dbReference type="InterPro" id="IPR036102">
    <property type="entry name" value="OsmC/Ohrsf"/>
</dbReference>
<name>A0A316A7I8_9ACTN</name>
<dbReference type="RefSeq" id="WP_109774992.1">
    <property type="nucleotide sequence ID" value="NZ_QGDQ01000016.1"/>
</dbReference>
<organism evidence="2 3">
    <name type="scientific">Quadrisphaera granulorum</name>
    <dbReference type="NCBI Taxonomy" id="317664"/>
    <lineage>
        <taxon>Bacteria</taxon>
        <taxon>Bacillati</taxon>
        <taxon>Actinomycetota</taxon>
        <taxon>Actinomycetes</taxon>
        <taxon>Kineosporiales</taxon>
        <taxon>Kineosporiaceae</taxon>
        <taxon>Quadrisphaera</taxon>
    </lineage>
</organism>
<gene>
    <name evidence="2" type="ORF">BXY45_11676</name>
</gene>
<dbReference type="PANTHER" id="PTHR33797:SF2">
    <property type="entry name" value="ORGANIC HYDROPEROXIDE RESISTANCE PROTEIN-LIKE"/>
    <property type="match status" value="1"/>
</dbReference>
<dbReference type="Pfam" id="PF02566">
    <property type="entry name" value="OsmC"/>
    <property type="match status" value="1"/>
</dbReference>
<dbReference type="InterPro" id="IPR015946">
    <property type="entry name" value="KH_dom-like_a/b"/>
</dbReference>
<dbReference type="Proteomes" id="UP000245469">
    <property type="component" value="Unassembled WGS sequence"/>
</dbReference>
<comment type="similarity">
    <text evidence="1">Belongs to the OsmC/Ohr family.</text>
</comment>